<sequence length="164" mass="17605">MMKRRRFWLARVTNAAPAAPAGGAFSQGKGRGCGFIPLIVAALPIFCASHVRATPVEVPSGQPVTLTEVLLDEAPGALWVRFRFVAPDIAQGGGRMDPAVAAEDMDHLCTALALPYILHHNLAAARVVISLSDRPVDFGVSDAEATQFFEAYTPRDGACIWEEF</sequence>
<gene>
    <name evidence="1" type="ORF">FGK64_02560</name>
</gene>
<evidence type="ECO:0000313" key="2">
    <source>
        <dbReference type="Proteomes" id="UP001191082"/>
    </source>
</evidence>
<comment type="caution">
    <text evidence="1">The sequence shown here is derived from an EMBL/GenBank/DDBJ whole genome shotgun (WGS) entry which is preliminary data.</text>
</comment>
<keyword evidence="2" id="KW-1185">Reference proteome</keyword>
<name>A0ABY2XET3_9RHOB</name>
<dbReference type="EMBL" id="VCPC01000001">
    <property type="protein sequence ID" value="TMV14880.1"/>
    <property type="molecule type" value="Genomic_DNA"/>
</dbReference>
<organism evidence="1 2">
    <name type="scientific">Arenibacterium halophilum</name>
    <dbReference type="NCBI Taxonomy" id="2583821"/>
    <lineage>
        <taxon>Bacteria</taxon>
        <taxon>Pseudomonadati</taxon>
        <taxon>Pseudomonadota</taxon>
        <taxon>Alphaproteobacteria</taxon>
        <taxon>Rhodobacterales</taxon>
        <taxon>Paracoccaceae</taxon>
        <taxon>Arenibacterium</taxon>
    </lineage>
</organism>
<reference evidence="1 2" key="1">
    <citation type="submission" date="2019-05" db="EMBL/GenBank/DDBJ databases">
        <title>Marivita sp. nov. isolated from sea sediment.</title>
        <authorList>
            <person name="Kim W."/>
        </authorList>
    </citation>
    <scope>NUCLEOTIDE SEQUENCE [LARGE SCALE GENOMIC DNA]</scope>
    <source>
        <strain evidence="1 2">CAU 1492</strain>
    </source>
</reference>
<evidence type="ECO:0008006" key="3">
    <source>
        <dbReference type="Google" id="ProtNLM"/>
    </source>
</evidence>
<evidence type="ECO:0000313" key="1">
    <source>
        <dbReference type="EMBL" id="TMV14880.1"/>
    </source>
</evidence>
<accession>A0ABY2XET3</accession>
<dbReference type="Proteomes" id="UP001191082">
    <property type="component" value="Unassembled WGS sequence"/>
</dbReference>
<dbReference type="Pfam" id="PF20107">
    <property type="entry name" value="DUF6497"/>
    <property type="match status" value="1"/>
</dbReference>
<protein>
    <recommendedName>
        <fullName evidence="3">Acetolactate synthase</fullName>
    </recommendedName>
</protein>
<dbReference type="InterPro" id="IPR045467">
    <property type="entry name" value="DUF6497"/>
</dbReference>
<proteinExistence type="predicted"/>